<evidence type="ECO:0000256" key="2">
    <source>
        <dbReference type="SAM" id="MobiDB-lite"/>
    </source>
</evidence>
<feature type="compositionally biased region" description="Pro residues" evidence="2">
    <location>
        <begin position="115"/>
        <end position="125"/>
    </location>
</feature>
<gene>
    <name evidence="3" type="ORF">Enr8_26310</name>
</gene>
<evidence type="ECO:0000313" key="4">
    <source>
        <dbReference type="Proteomes" id="UP000318878"/>
    </source>
</evidence>
<comment type="caution">
    <text evidence="3">The sequence shown here is derived from an EMBL/GenBank/DDBJ whole genome shotgun (WGS) entry which is preliminary data.</text>
</comment>
<feature type="region of interest" description="Disordered" evidence="2">
    <location>
        <begin position="111"/>
        <end position="142"/>
    </location>
</feature>
<feature type="coiled-coil region" evidence="1">
    <location>
        <begin position="152"/>
        <end position="182"/>
    </location>
</feature>
<accession>A0A5C5V521</accession>
<dbReference type="AlphaFoldDB" id="A0A5C5V521"/>
<reference evidence="3 4" key="1">
    <citation type="submission" date="2019-02" db="EMBL/GenBank/DDBJ databases">
        <title>Deep-cultivation of Planctomycetes and their phenomic and genomic characterization uncovers novel biology.</title>
        <authorList>
            <person name="Wiegand S."/>
            <person name="Jogler M."/>
            <person name="Boedeker C."/>
            <person name="Pinto D."/>
            <person name="Vollmers J."/>
            <person name="Rivas-Marin E."/>
            <person name="Kohn T."/>
            <person name="Peeters S.H."/>
            <person name="Heuer A."/>
            <person name="Rast P."/>
            <person name="Oberbeckmann S."/>
            <person name="Bunk B."/>
            <person name="Jeske O."/>
            <person name="Meyerdierks A."/>
            <person name="Storesund J.E."/>
            <person name="Kallscheuer N."/>
            <person name="Luecker S."/>
            <person name="Lage O.M."/>
            <person name="Pohl T."/>
            <person name="Merkel B.J."/>
            <person name="Hornburger P."/>
            <person name="Mueller R.-W."/>
            <person name="Bruemmer F."/>
            <person name="Labrenz M."/>
            <person name="Spormann A.M."/>
            <person name="Op Den Camp H."/>
            <person name="Overmann J."/>
            <person name="Amann R."/>
            <person name="Jetten M.S.M."/>
            <person name="Mascher T."/>
            <person name="Medema M.H."/>
            <person name="Devos D.P."/>
            <person name="Kaster A.-K."/>
            <person name="Ovreas L."/>
            <person name="Rohde M."/>
            <person name="Galperin M.Y."/>
            <person name="Jogler C."/>
        </authorList>
    </citation>
    <scope>NUCLEOTIDE SEQUENCE [LARGE SCALE GENOMIC DNA]</scope>
    <source>
        <strain evidence="3 4">Enr8</strain>
    </source>
</reference>
<dbReference type="RefSeq" id="WP_146432146.1">
    <property type="nucleotide sequence ID" value="NZ_SJPF01000003.1"/>
</dbReference>
<keyword evidence="1" id="KW-0175">Coiled coil</keyword>
<sequence>MRFQRLVFVSVFFSLTMLTALPLFGQGFGGLFAPPSGRSNSWGEYDYHPPSSNNSNNNNNGLEKAIVGGIFGAIEEGIRASNNNNRQNDYPRQRYYDNYPQQRYYPQQQQRYYPTPTPAPKPTPTPKNVEPKKNKAPVKKVAAKRNTVVSSANFLALTNQDIQRANEKLQDQQEKSIDEIEADLQDKLPPSDTDLITQMQNAGIDPATQQQILDAKNRGDAGTVQILFANNSMPPNAAGAADLANKINLQNDLNDLRQRNKDGDLRPRDIERFANQNKNLFPPGPDRDQFFDHMDDMTQTAEVQQLLGGATPNPGMNGLGGGTVTVIHNPNLPNGTVINLGNGSVMVGTGGQGDLNVGTSSLAEAMGLPVANSQPVPESDATIPTSGVVLRNGADNEATISYVINDKYEYTMKAGHIQSLGEGKWVVRYDKGGSHGEAKYTLSEGTYEFTPSDNGWALFSKKYDVTIDNSGNPNEFHYVVNNVAAKVDAHGTKTHNSKYPLEVRFDPGDGKGEERKVLDGGTFQVAVSPGDNRWDLYSAEGTAILADHPSGGIDLFGN</sequence>
<proteinExistence type="predicted"/>
<keyword evidence="4" id="KW-1185">Reference proteome</keyword>
<dbReference type="Proteomes" id="UP000318878">
    <property type="component" value="Unassembled WGS sequence"/>
</dbReference>
<protein>
    <submittedName>
        <fullName evidence="3">Uncharacterized protein</fullName>
    </submittedName>
</protein>
<dbReference type="EMBL" id="SJPF01000003">
    <property type="protein sequence ID" value="TWT32825.1"/>
    <property type="molecule type" value="Genomic_DNA"/>
</dbReference>
<evidence type="ECO:0000256" key="1">
    <source>
        <dbReference type="SAM" id="Coils"/>
    </source>
</evidence>
<evidence type="ECO:0000313" key="3">
    <source>
        <dbReference type="EMBL" id="TWT32825.1"/>
    </source>
</evidence>
<organism evidence="3 4">
    <name type="scientific">Blastopirellula retiformator</name>
    <dbReference type="NCBI Taxonomy" id="2527970"/>
    <lineage>
        <taxon>Bacteria</taxon>
        <taxon>Pseudomonadati</taxon>
        <taxon>Planctomycetota</taxon>
        <taxon>Planctomycetia</taxon>
        <taxon>Pirellulales</taxon>
        <taxon>Pirellulaceae</taxon>
        <taxon>Blastopirellula</taxon>
    </lineage>
</organism>
<name>A0A5C5V521_9BACT</name>
<dbReference type="OrthoDB" id="231015at2"/>